<accession>A0ABS5JZL1</accession>
<proteinExistence type="predicted"/>
<dbReference type="InterPro" id="IPR019847">
    <property type="entry name" value="Gliding_motility_assoc_GldN"/>
</dbReference>
<keyword evidence="3" id="KW-1185">Reference proteome</keyword>
<dbReference type="PROSITE" id="PS51257">
    <property type="entry name" value="PROKAR_LIPOPROTEIN"/>
    <property type="match status" value="1"/>
</dbReference>
<reference evidence="2 3" key="1">
    <citation type="journal article" date="2015" name="Int. J. Syst. Evol. Microbiol.">
        <title>Carboxylicivirga linearis sp. nov., isolated from a sea cucumber culture pond.</title>
        <authorList>
            <person name="Wang F.Q."/>
            <person name="Zhou Y.X."/>
            <person name="Lin X.Z."/>
            <person name="Chen G.J."/>
            <person name="Du Z.J."/>
        </authorList>
    </citation>
    <scope>NUCLEOTIDE SEQUENCE [LARGE SCALE GENOMIC DNA]</scope>
    <source>
        <strain evidence="2 3">FB218</strain>
    </source>
</reference>
<protein>
    <recommendedName>
        <fullName evidence="4">Lipoprotein</fullName>
    </recommendedName>
</protein>
<keyword evidence="1" id="KW-0732">Signal</keyword>
<comment type="caution">
    <text evidence="2">The sequence shown here is derived from an EMBL/GenBank/DDBJ whole genome shotgun (WGS) entry which is preliminary data.</text>
</comment>
<sequence length="169" mass="19445">MNKLPQLKHIVFMAICFAFIIQACNQETTSTGSSANSTISGELLADTIIYTVEIKNYDPNDHWTNECLSKLDRSKMVDKFFESVYNHNAQAYNYMTEAPMSVSEVKAIEEQEGFSRDQVGKLQFWESWYYDENKQIMTKKVLAILVSYEATTQDGDFLGHKAAFYIKMK</sequence>
<feature type="signal peptide" evidence="1">
    <location>
        <begin position="1"/>
        <end position="23"/>
    </location>
</feature>
<evidence type="ECO:0000256" key="1">
    <source>
        <dbReference type="SAM" id="SignalP"/>
    </source>
</evidence>
<dbReference type="Proteomes" id="UP000708576">
    <property type="component" value="Unassembled WGS sequence"/>
</dbReference>
<evidence type="ECO:0000313" key="2">
    <source>
        <dbReference type="EMBL" id="MBS2100338.1"/>
    </source>
</evidence>
<evidence type="ECO:0008006" key="4">
    <source>
        <dbReference type="Google" id="ProtNLM"/>
    </source>
</evidence>
<evidence type="ECO:0000313" key="3">
    <source>
        <dbReference type="Proteomes" id="UP000708576"/>
    </source>
</evidence>
<name>A0ABS5JZL1_9BACT</name>
<dbReference type="RefSeq" id="WP_212217981.1">
    <property type="nucleotide sequence ID" value="NZ_JAGUCO010000021.1"/>
</dbReference>
<feature type="chain" id="PRO_5045206151" description="Lipoprotein" evidence="1">
    <location>
        <begin position="24"/>
        <end position="169"/>
    </location>
</feature>
<organism evidence="2 3">
    <name type="scientific">Carboxylicivirga linearis</name>
    <dbReference type="NCBI Taxonomy" id="1628157"/>
    <lineage>
        <taxon>Bacteria</taxon>
        <taxon>Pseudomonadati</taxon>
        <taxon>Bacteroidota</taxon>
        <taxon>Bacteroidia</taxon>
        <taxon>Marinilabiliales</taxon>
        <taxon>Marinilabiliaceae</taxon>
        <taxon>Carboxylicivirga</taxon>
    </lineage>
</organism>
<gene>
    <name evidence="2" type="ORF">KEM10_18785</name>
</gene>
<dbReference type="Pfam" id="PF19841">
    <property type="entry name" value="GldN"/>
    <property type="match status" value="1"/>
</dbReference>
<dbReference type="EMBL" id="JAGUCO010000021">
    <property type="protein sequence ID" value="MBS2100338.1"/>
    <property type="molecule type" value="Genomic_DNA"/>
</dbReference>